<reference evidence="2" key="1">
    <citation type="submission" date="2023-06" db="EMBL/GenBank/DDBJ databases">
        <authorList>
            <person name="Noh H."/>
        </authorList>
    </citation>
    <scope>NUCLEOTIDE SEQUENCE</scope>
    <source>
        <strain evidence="2">DUCC20226</strain>
    </source>
</reference>
<feature type="compositionally biased region" description="Basic and acidic residues" evidence="1">
    <location>
        <begin position="84"/>
        <end position="101"/>
    </location>
</feature>
<protein>
    <submittedName>
        <fullName evidence="2">Uncharacterized protein</fullName>
    </submittedName>
</protein>
<evidence type="ECO:0000313" key="3">
    <source>
        <dbReference type="Proteomes" id="UP001265746"/>
    </source>
</evidence>
<feature type="region of interest" description="Disordered" evidence="1">
    <location>
        <begin position="155"/>
        <end position="190"/>
    </location>
</feature>
<name>A0AAD9SHK1_PHOAM</name>
<dbReference type="EMBL" id="JAUJFL010000003">
    <property type="protein sequence ID" value="KAK2608087.1"/>
    <property type="molecule type" value="Genomic_DNA"/>
</dbReference>
<organism evidence="2 3">
    <name type="scientific">Phomopsis amygdali</name>
    <name type="common">Fusicoccum amygdali</name>
    <dbReference type="NCBI Taxonomy" id="1214568"/>
    <lineage>
        <taxon>Eukaryota</taxon>
        <taxon>Fungi</taxon>
        <taxon>Dikarya</taxon>
        <taxon>Ascomycota</taxon>
        <taxon>Pezizomycotina</taxon>
        <taxon>Sordariomycetes</taxon>
        <taxon>Sordariomycetidae</taxon>
        <taxon>Diaporthales</taxon>
        <taxon>Diaporthaceae</taxon>
        <taxon>Diaporthe</taxon>
    </lineage>
</organism>
<comment type="caution">
    <text evidence="2">The sequence shown here is derived from an EMBL/GenBank/DDBJ whole genome shotgun (WGS) entry which is preliminary data.</text>
</comment>
<feature type="region of interest" description="Disordered" evidence="1">
    <location>
        <begin position="57"/>
        <end position="101"/>
    </location>
</feature>
<dbReference type="AlphaFoldDB" id="A0AAD9SHK1"/>
<feature type="compositionally biased region" description="Low complexity" evidence="1">
    <location>
        <begin position="124"/>
        <end position="142"/>
    </location>
</feature>
<feature type="region of interest" description="Disordered" evidence="1">
    <location>
        <begin position="121"/>
        <end position="142"/>
    </location>
</feature>
<gene>
    <name evidence="2" type="ORF">N8I77_006721</name>
</gene>
<evidence type="ECO:0000256" key="1">
    <source>
        <dbReference type="SAM" id="MobiDB-lite"/>
    </source>
</evidence>
<feature type="compositionally biased region" description="Polar residues" evidence="1">
    <location>
        <begin position="156"/>
        <end position="178"/>
    </location>
</feature>
<keyword evidence="3" id="KW-1185">Reference proteome</keyword>
<accession>A0AAD9SHK1</accession>
<sequence>MSNDGEGLLGRPVGELWVELEQDEKQDLCDYLIYCNNSDVMQEFVSQVRHRSYLKARRTGSLLSSKDARSGPVSSSAGETPSGGEKKRKNDGADLSDQAEKKAQISMFSGLATHTILPVSSSQTAPLPEPAAGGTPTTSATTSSNLNLSVLHHVAKSSQTPSIKSPTATVNSSRIANPQTPPPGTTLSIPSYLRMLQQ</sequence>
<evidence type="ECO:0000313" key="2">
    <source>
        <dbReference type="EMBL" id="KAK2608087.1"/>
    </source>
</evidence>
<proteinExistence type="predicted"/>
<dbReference type="Proteomes" id="UP001265746">
    <property type="component" value="Unassembled WGS sequence"/>
</dbReference>